<dbReference type="Gene3D" id="1.10.3720.10">
    <property type="entry name" value="MetI-like"/>
    <property type="match status" value="1"/>
</dbReference>
<dbReference type="CDD" id="cd06261">
    <property type="entry name" value="TM_PBP2"/>
    <property type="match status" value="1"/>
</dbReference>
<keyword evidence="7 12" id="KW-0997">Cell inner membrane</keyword>
<dbReference type="PROSITE" id="PS50928">
    <property type="entry name" value="ABC_TM1"/>
    <property type="match status" value="1"/>
</dbReference>
<evidence type="ECO:0000256" key="6">
    <source>
        <dbReference type="ARBA" id="ARBA00022505"/>
    </source>
</evidence>
<name>A0A520MG22_9GAMM</name>
<comment type="subcellular location">
    <subcellularLocation>
        <location evidence="2 12">Cell inner membrane</location>
        <topology evidence="2 12">Multi-pass membrane protein</topology>
    </subcellularLocation>
    <subcellularLocation>
        <location evidence="11">Cell membrane</location>
        <topology evidence="11">Multi-pass membrane protein</topology>
    </subcellularLocation>
</comment>
<dbReference type="InterPro" id="IPR035906">
    <property type="entry name" value="MetI-like_sf"/>
</dbReference>
<dbReference type="EMBL" id="SHBP01000006">
    <property type="protein sequence ID" value="RZO20145.1"/>
    <property type="molecule type" value="Genomic_DNA"/>
</dbReference>
<protein>
    <recommendedName>
        <fullName evidence="12">Molybdenum transport system permease</fullName>
    </recommendedName>
</protein>
<accession>A0A520MG22</accession>
<dbReference type="InterPro" id="IPR000515">
    <property type="entry name" value="MetI-like"/>
</dbReference>
<dbReference type="FunFam" id="1.10.3720.10:FF:000054">
    <property type="entry name" value="Molybdenum transport system permease"/>
    <property type="match status" value="1"/>
</dbReference>
<evidence type="ECO:0000313" key="14">
    <source>
        <dbReference type="EMBL" id="RZO20145.1"/>
    </source>
</evidence>
<keyword evidence="4 11" id="KW-0813">Transport</keyword>
<evidence type="ECO:0000259" key="13">
    <source>
        <dbReference type="PROSITE" id="PS50928"/>
    </source>
</evidence>
<feature type="transmembrane region" description="Helical" evidence="11">
    <location>
        <begin position="163"/>
        <end position="185"/>
    </location>
</feature>
<dbReference type="InterPro" id="IPR011867">
    <property type="entry name" value="ModB_ABC"/>
</dbReference>
<evidence type="ECO:0000313" key="15">
    <source>
        <dbReference type="Proteomes" id="UP000315889"/>
    </source>
</evidence>
<dbReference type="PANTHER" id="PTHR30183:SF8">
    <property type="entry name" value="MOLYBDENUM TRANSPORT SYSTEM PERMEASE"/>
    <property type="match status" value="1"/>
</dbReference>
<proteinExistence type="inferred from homology"/>
<evidence type="ECO:0000256" key="9">
    <source>
        <dbReference type="ARBA" id="ARBA00022989"/>
    </source>
</evidence>
<dbReference type="Pfam" id="PF00528">
    <property type="entry name" value="BPD_transp_1"/>
    <property type="match status" value="1"/>
</dbReference>
<comment type="caution">
    <text evidence="14">The sequence shown here is derived from an EMBL/GenBank/DDBJ whole genome shotgun (WGS) entry which is preliminary data.</text>
</comment>
<dbReference type="Proteomes" id="UP000315889">
    <property type="component" value="Unassembled WGS sequence"/>
</dbReference>
<evidence type="ECO:0000256" key="4">
    <source>
        <dbReference type="ARBA" id="ARBA00022448"/>
    </source>
</evidence>
<feature type="domain" description="ABC transmembrane type-1" evidence="13">
    <location>
        <begin position="10"/>
        <end position="214"/>
    </location>
</feature>
<dbReference type="NCBIfam" id="TIGR02141">
    <property type="entry name" value="modB_ABC"/>
    <property type="match status" value="1"/>
</dbReference>
<keyword evidence="9 11" id="KW-1133">Transmembrane helix</keyword>
<dbReference type="SUPFAM" id="SSF161098">
    <property type="entry name" value="MetI-like"/>
    <property type="match status" value="1"/>
</dbReference>
<keyword evidence="6 12" id="KW-0500">Molybdenum</keyword>
<comment type="similarity">
    <text evidence="3 12">Belongs to the binding-protein-dependent transport system permease family. CysTW subfamily.</text>
</comment>
<evidence type="ECO:0000256" key="3">
    <source>
        <dbReference type="ARBA" id="ARBA00007069"/>
    </source>
</evidence>
<evidence type="ECO:0000256" key="10">
    <source>
        <dbReference type="ARBA" id="ARBA00023136"/>
    </source>
</evidence>
<comment type="function">
    <text evidence="1 12">Part of the binding-protein-dependent transport system for molybdenum; probably responsible for the translocation of the substrate across the membrane.</text>
</comment>
<keyword evidence="10 11" id="KW-0472">Membrane</keyword>
<dbReference type="AlphaFoldDB" id="A0A520MG22"/>
<feature type="transmembrane region" description="Helical" evidence="11">
    <location>
        <begin position="136"/>
        <end position="157"/>
    </location>
</feature>
<feature type="transmembrane region" description="Helical" evidence="11">
    <location>
        <begin position="12"/>
        <end position="35"/>
    </location>
</feature>
<gene>
    <name evidence="14" type="primary">modB</name>
    <name evidence="14" type="ORF">EVB03_05875</name>
</gene>
<feature type="transmembrane region" description="Helical" evidence="11">
    <location>
        <begin position="197"/>
        <end position="217"/>
    </location>
</feature>
<evidence type="ECO:0000256" key="8">
    <source>
        <dbReference type="ARBA" id="ARBA00022692"/>
    </source>
</evidence>
<reference evidence="14 15" key="1">
    <citation type="submission" date="2019-02" db="EMBL/GenBank/DDBJ databases">
        <title>Prokaryotic population dynamics and viral predation in marine succession experiment using metagenomics: the confinement effect.</title>
        <authorList>
            <person name="Haro-Moreno J.M."/>
            <person name="Rodriguez-Valera F."/>
            <person name="Lopez-Perez M."/>
        </authorList>
    </citation>
    <scope>NUCLEOTIDE SEQUENCE [LARGE SCALE GENOMIC DNA]</scope>
    <source>
        <strain evidence="14">MED-G170</strain>
    </source>
</reference>
<evidence type="ECO:0000256" key="12">
    <source>
        <dbReference type="RuleBase" id="RU365097"/>
    </source>
</evidence>
<feature type="transmembrane region" description="Helical" evidence="11">
    <location>
        <begin position="87"/>
        <end position="107"/>
    </location>
</feature>
<dbReference type="GO" id="GO:0005886">
    <property type="term" value="C:plasma membrane"/>
    <property type="evidence" value="ECO:0007669"/>
    <property type="project" value="UniProtKB-SubCell"/>
</dbReference>
<organism evidence="14 15">
    <name type="scientific">SAR92 clade bacterium</name>
    <dbReference type="NCBI Taxonomy" id="2315479"/>
    <lineage>
        <taxon>Bacteria</taxon>
        <taxon>Pseudomonadati</taxon>
        <taxon>Pseudomonadota</taxon>
        <taxon>Gammaproteobacteria</taxon>
        <taxon>Cellvibrionales</taxon>
        <taxon>Porticoccaceae</taxon>
        <taxon>SAR92 clade</taxon>
    </lineage>
</organism>
<dbReference type="GO" id="GO:0015098">
    <property type="term" value="F:molybdate ion transmembrane transporter activity"/>
    <property type="evidence" value="ECO:0007669"/>
    <property type="project" value="UniProtKB-UniRule"/>
</dbReference>
<evidence type="ECO:0000256" key="11">
    <source>
        <dbReference type="RuleBase" id="RU363032"/>
    </source>
</evidence>
<evidence type="ECO:0000256" key="7">
    <source>
        <dbReference type="ARBA" id="ARBA00022519"/>
    </source>
</evidence>
<evidence type="ECO:0000256" key="2">
    <source>
        <dbReference type="ARBA" id="ARBA00004429"/>
    </source>
</evidence>
<keyword evidence="8 11" id="KW-0812">Transmembrane</keyword>
<keyword evidence="5" id="KW-1003">Cell membrane</keyword>
<feature type="transmembrane region" description="Helical" evidence="11">
    <location>
        <begin position="44"/>
        <end position="67"/>
    </location>
</feature>
<evidence type="ECO:0000256" key="5">
    <source>
        <dbReference type="ARBA" id="ARBA00022475"/>
    </source>
</evidence>
<sequence length="226" mass="24164">MLSEQDLTALFVTLKLASVSTLVLLVVGTPLAWWLSKSQWRFKYLIEAIIALPLILPPTVLGFYLLVSIGPNGPIGGLVDALGGAPLAFTFTGLVIGSVFYSMPFVVQPLQNAFSSIGERPLEVAATLRASPMDRFFTIAVPMAKPGFITASVLGFAHTLGEFGVVLMIGGNIPGSTQVVSIAIYDHVEALEYGQAHWLAGSLLVLSFLLLIVVYGANRRYTVAKP</sequence>
<evidence type="ECO:0000256" key="1">
    <source>
        <dbReference type="ARBA" id="ARBA00002949"/>
    </source>
</evidence>
<dbReference type="PANTHER" id="PTHR30183">
    <property type="entry name" value="MOLYBDENUM TRANSPORT SYSTEM PERMEASE PROTEIN MODB"/>
    <property type="match status" value="1"/>
</dbReference>